<evidence type="ECO:0000313" key="2">
    <source>
        <dbReference type="EMBL" id="CAJ1941239.1"/>
    </source>
</evidence>
<feature type="region of interest" description="Disordered" evidence="1">
    <location>
        <begin position="1"/>
        <end position="41"/>
    </location>
</feature>
<gene>
    <name evidence="2" type="ORF">CYCCA115_LOCUS7422</name>
</gene>
<dbReference type="EMBL" id="CAKOGP040001001">
    <property type="protein sequence ID" value="CAJ1941239.1"/>
    <property type="molecule type" value="Genomic_DNA"/>
</dbReference>
<accession>A0AAD2FLI9</accession>
<evidence type="ECO:0000256" key="1">
    <source>
        <dbReference type="SAM" id="MobiDB-lite"/>
    </source>
</evidence>
<feature type="region of interest" description="Disordered" evidence="1">
    <location>
        <begin position="82"/>
        <end position="234"/>
    </location>
</feature>
<sequence>MRDSNEEDVSTHTVGSSSKEERRPRSRWSKTGGNWQKGVRVEDHDEVVQARWSFNAGALPYEPEEDDDGDVKAEARWSFNAGAVSSSSPDNLEDGNESFIGGARPYEAEEDEEDLKTEAKARWSFNAGAVSSSPIDDSDDENDVWLSPTGTAKNSVSMIEEEDQNISLNDTADQDASERSFGEPSPITPRKIRTLKGEKMESPSRRRYIPNPPVPKTPTQTSKTDDDDYPSPKRVYNELCGENCEKEFRLLTKEAHSLSPGSRRPPPAPIDVSKSLTLSAAHRKRPSVRGVIKKQKVKSMERRDSIRESLAESLASLEF</sequence>
<dbReference type="Proteomes" id="UP001295423">
    <property type="component" value="Unassembled WGS sequence"/>
</dbReference>
<keyword evidence="3" id="KW-1185">Reference proteome</keyword>
<comment type="caution">
    <text evidence="2">The sequence shown here is derived from an EMBL/GenBank/DDBJ whole genome shotgun (WGS) entry which is preliminary data.</text>
</comment>
<dbReference type="AlphaFoldDB" id="A0AAD2FLI9"/>
<organism evidence="2 3">
    <name type="scientific">Cylindrotheca closterium</name>
    <dbReference type="NCBI Taxonomy" id="2856"/>
    <lineage>
        <taxon>Eukaryota</taxon>
        <taxon>Sar</taxon>
        <taxon>Stramenopiles</taxon>
        <taxon>Ochrophyta</taxon>
        <taxon>Bacillariophyta</taxon>
        <taxon>Bacillariophyceae</taxon>
        <taxon>Bacillariophycidae</taxon>
        <taxon>Bacillariales</taxon>
        <taxon>Bacillariaceae</taxon>
        <taxon>Cylindrotheca</taxon>
    </lineage>
</organism>
<protein>
    <submittedName>
        <fullName evidence="2">Uncharacterized protein</fullName>
    </submittedName>
</protein>
<feature type="region of interest" description="Disordered" evidence="1">
    <location>
        <begin position="278"/>
        <end position="306"/>
    </location>
</feature>
<evidence type="ECO:0000313" key="3">
    <source>
        <dbReference type="Proteomes" id="UP001295423"/>
    </source>
</evidence>
<proteinExistence type="predicted"/>
<feature type="compositionally biased region" description="Basic residues" evidence="1">
    <location>
        <begin position="281"/>
        <end position="297"/>
    </location>
</feature>
<name>A0AAD2FLI9_9STRA</name>
<feature type="compositionally biased region" description="Polar residues" evidence="1">
    <location>
        <begin position="148"/>
        <end position="157"/>
    </location>
</feature>
<feature type="compositionally biased region" description="Basic and acidic residues" evidence="1">
    <location>
        <begin position="195"/>
        <end position="204"/>
    </location>
</feature>
<reference evidence="2" key="1">
    <citation type="submission" date="2023-08" db="EMBL/GenBank/DDBJ databases">
        <authorList>
            <person name="Audoor S."/>
            <person name="Bilcke G."/>
        </authorList>
    </citation>
    <scope>NUCLEOTIDE SEQUENCE</scope>
</reference>